<feature type="transmembrane region" description="Helical" evidence="1">
    <location>
        <begin position="42"/>
        <end position="65"/>
    </location>
</feature>
<dbReference type="AlphaFoldDB" id="A0A0R2RF81"/>
<protein>
    <recommendedName>
        <fullName evidence="4">VanZ-like domain-containing protein</fullName>
    </recommendedName>
</protein>
<evidence type="ECO:0000313" key="2">
    <source>
        <dbReference type="EMBL" id="KRO61225.1"/>
    </source>
</evidence>
<sequence>MLFYALILSVSALPSTRLQKIDSFFSLPNDKVMHLSVYTVFGFLLGALPYPSVALGMTGSLLGALDEQSQRLAPGREVSVRDWLADILGISLGLALRRRSR</sequence>
<evidence type="ECO:0000313" key="3">
    <source>
        <dbReference type="Proteomes" id="UP000051269"/>
    </source>
</evidence>
<gene>
    <name evidence="2" type="ORF">ABR82_08525</name>
</gene>
<keyword evidence="1" id="KW-0812">Transmembrane</keyword>
<evidence type="ECO:0000256" key="1">
    <source>
        <dbReference type="SAM" id="Phobius"/>
    </source>
</evidence>
<reference evidence="2 3" key="1">
    <citation type="submission" date="2015-10" db="EMBL/GenBank/DDBJ databases">
        <title>Metagenome-Assembled Genomes uncover a global brackish microbiome.</title>
        <authorList>
            <person name="Hugerth L.W."/>
            <person name="Larsson J."/>
            <person name="Alneberg J."/>
            <person name="Lindh M.V."/>
            <person name="Legrand C."/>
            <person name="Pinhassi J."/>
            <person name="Andersson A.F."/>
        </authorList>
    </citation>
    <scope>NUCLEOTIDE SEQUENCE [LARGE SCALE GENOMIC DNA]</scope>
    <source>
        <strain evidence="2">BACL18 MAG-120507-bin52</strain>
    </source>
</reference>
<organism evidence="2 3">
    <name type="scientific">Verrucomicrobia subdivision 6 bacterium BACL9 MAG-120507-bin52</name>
    <dbReference type="NCBI Taxonomy" id="1655590"/>
    <lineage>
        <taxon>Bacteria</taxon>
        <taxon>Pseudomonadati</taxon>
        <taxon>Verrucomicrobiota</taxon>
        <taxon>Verrucomicrobiia</taxon>
        <taxon>Verrucomicrobiales</taxon>
        <taxon>Verrucomicrobia subdivision 6</taxon>
    </lineage>
</organism>
<accession>A0A0R2RF81</accession>
<dbReference type="Proteomes" id="UP000051269">
    <property type="component" value="Unassembled WGS sequence"/>
</dbReference>
<comment type="caution">
    <text evidence="2">The sequence shown here is derived from an EMBL/GenBank/DDBJ whole genome shotgun (WGS) entry which is preliminary data.</text>
</comment>
<dbReference type="NCBIfam" id="NF037970">
    <property type="entry name" value="vanZ_1"/>
    <property type="match status" value="1"/>
</dbReference>
<proteinExistence type="predicted"/>
<name>A0A0R2RF81_9BACT</name>
<keyword evidence="1" id="KW-0472">Membrane</keyword>
<dbReference type="EMBL" id="LIBO01000244">
    <property type="protein sequence ID" value="KRO61225.1"/>
    <property type="molecule type" value="Genomic_DNA"/>
</dbReference>
<evidence type="ECO:0008006" key="4">
    <source>
        <dbReference type="Google" id="ProtNLM"/>
    </source>
</evidence>
<keyword evidence="1" id="KW-1133">Transmembrane helix</keyword>